<dbReference type="Proteomes" id="UP000675881">
    <property type="component" value="Chromosome 4"/>
</dbReference>
<gene>
    <name evidence="1" type="ORF">LSAA_8426</name>
</gene>
<keyword evidence="2" id="KW-1185">Reference proteome</keyword>
<accession>A0A7R8CSW8</accession>
<sequence length="145" mass="16252">MFGKYTGSKDYDREYTLQFDRSRLDLKEMIKAARGKAGGPSSEFGLGGDIVLSLTSSLKFTYGRVFADNYFRSKKRKGLPEFIQDKELGKTTGSMDAYVNVNAGVGMLKWFDNRATHIISSMNACHDTVMVNCRKKGNSKKLQIP</sequence>
<evidence type="ECO:0000313" key="1">
    <source>
        <dbReference type="EMBL" id="CAF2921027.1"/>
    </source>
</evidence>
<dbReference type="OrthoDB" id="6370318at2759"/>
<dbReference type="EMBL" id="HG994583">
    <property type="protein sequence ID" value="CAF2921027.1"/>
    <property type="molecule type" value="Genomic_DNA"/>
</dbReference>
<organism evidence="1 2">
    <name type="scientific">Lepeophtheirus salmonis</name>
    <name type="common">Salmon louse</name>
    <name type="synonym">Caligus salmonis</name>
    <dbReference type="NCBI Taxonomy" id="72036"/>
    <lineage>
        <taxon>Eukaryota</taxon>
        <taxon>Metazoa</taxon>
        <taxon>Ecdysozoa</taxon>
        <taxon>Arthropoda</taxon>
        <taxon>Crustacea</taxon>
        <taxon>Multicrustacea</taxon>
        <taxon>Hexanauplia</taxon>
        <taxon>Copepoda</taxon>
        <taxon>Siphonostomatoida</taxon>
        <taxon>Caligidae</taxon>
        <taxon>Lepeophtheirus</taxon>
    </lineage>
</organism>
<reference evidence="1" key="1">
    <citation type="submission" date="2021-02" db="EMBL/GenBank/DDBJ databases">
        <authorList>
            <person name="Bekaert M."/>
        </authorList>
    </citation>
    <scope>NUCLEOTIDE SEQUENCE</scope>
    <source>
        <strain evidence="1">IoA-00</strain>
    </source>
</reference>
<proteinExistence type="predicted"/>
<protein>
    <submittedName>
        <fullName evidence="1">(salmon louse) hypothetical protein</fullName>
    </submittedName>
</protein>
<name>A0A7R8CSW8_LEPSM</name>
<evidence type="ECO:0000313" key="2">
    <source>
        <dbReference type="Proteomes" id="UP000675881"/>
    </source>
</evidence>
<dbReference type="AlphaFoldDB" id="A0A7R8CSW8"/>